<dbReference type="EMBL" id="VCQU01000015">
    <property type="protein sequence ID" value="NMN99189.1"/>
    <property type="molecule type" value="Genomic_DNA"/>
</dbReference>
<dbReference type="RefSeq" id="WP_169594239.1">
    <property type="nucleotide sequence ID" value="NZ_VCQU01000015.1"/>
</dbReference>
<name>A0A848KLQ1_9NOCA</name>
<gene>
    <name evidence="5" type="ORF">FGL95_29620</name>
</gene>
<dbReference type="Proteomes" id="UP000535543">
    <property type="component" value="Unassembled WGS sequence"/>
</dbReference>
<comment type="similarity">
    <text evidence="1">Belongs to the 'GDXG' lipolytic enzyme family.</text>
</comment>
<reference evidence="5 6" key="2">
    <citation type="submission" date="2020-06" db="EMBL/GenBank/DDBJ databases">
        <title>Antribacter stalactiti gen. nov., sp. nov., a new member of the family Nacardiaceae isolated from a cave.</title>
        <authorList>
            <person name="Kim I.S."/>
        </authorList>
    </citation>
    <scope>NUCLEOTIDE SEQUENCE [LARGE SCALE GENOMIC DNA]</scope>
    <source>
        <strain evidence="5 6">YC2-7</strain>
    </source>
</reference>
<evidence type="ECO:0000259" key="4">
    <source>
        <dbReference type="Pfam" id="PF07859"/>
    </source>
</evidence>
<evidence type="ECO:0000313" key="6">
    <source>
        <dbReference type="Proteomes" id="UP000535543"/>
    </source>
</evidence>
<evidence type="ECO:0000256" key="1">
    <source>
        <dbReference type="ARBA" id="ARBA00010515"/>
    </source>
</evidence>
<evidence type="ECO:0000256" key="2">
    <source>
        <dbReference type="ARBA" id="ARBA00022801"/>
    </source>
</evidence>
<accession>A0A848KLQ1</accession>
<dbReference type="InterPro" id="IPR033140">
    <property type="entry name" value="Lipase_GDXG_put_SER_AS"/>
</dbReference>
<dbReference type="InterPro" id="IPR050300">
    <property type="entry name" value="GDXG_lipolytic_enzyme"/>
</dbReference>
<evidence type="ECO:0000256" key="3">
    <source>
        <dbReference type="PROSITE-ProRule" id="PRU10038"/>
    </source>
</evidence>
<organism evidence="5 6">
    <name type="scientific">Antrihabitans stalactiti</name>
    <dbReference type="NCBI Taxonomy" id="2584121"/>
    <lineage>
        <taxon>Bacteria</taxon>
        <taxon>Bacillati</taxon>
        <taxon>Actinomycetota</taxon>
        <taxon>Actinomycetes</taxon>
        <taxon>Mycobacteriales</taxon>
        <taxon>Nocardiaceae</taxon>
        <taxon>Antrihabitans</taxon>
    </lineage>
</organism>
<dbReference type="InterPro" id="IPR029058">
    <property type="entry name" value="AB_hydrolase_fold"/>
</dbReference>
<feature type="active site" evidence="3">
    <location>
        <position position="155"/>
    </location>
</feature>
<dbReference type="PANTHER" id="PTHR48081:SF30">
    <property type="entry name" value="ACETYL-HYDROLASE LIPR-RELATED"/>
    <property type="match status" value="1"/>
</dbReference>
<sequence length="315" mass="33085">MNAPSLQSQVVYGIFRGVIRPVLQRIPVTGWPVVLATVVEATAKVLPPPSGVTVENVRLPGFDAEVVRAATAKSDLTSGAVLYFHGGAFLTGGLNSHRRVVAALARRTGLPVMHIAYRQLPKTNIKGSIDDCVTAYRWLLDRGTDPASVVFAGDSAGGFLVFAAALAAREVGLAGPAGLIGFSPWLDLDCATKLAHPNRATDAYLPAKLLAAVSGIGGYEPRVHDRVLAPTTGDLSALPPVLLVAVDSEVLFVDAEVMAANLAAAGVSCTLRVWTRQIHAFTALFPEMPESRAALDDAAGFIASRSDTQNSPLCR</sequence>
<comment type="caution">
    <text evidence="5">The sequence shown here is derived from an EMBL/GenBank/DDBJ whole genome shotgun (WGS) entry which is preliminary data.</text>
</comment>
<dbReference type="Pfam" id="PF07859">
    <property type="entry name" value="Abhydrolase_3"/>
    <property type="match status" value="1"/>
</dbReference>
<keyword evidence="2 5" id="KW-0378">Hydrolase</keyword>
<proteinExistence type="inferred from homology"/>
<protein>
    <submittedName>
        <fullName evidence="5">Alpha/beta hydrolase</fullName>
    </submittedName>
</protein>
<dbReference type="AlphaFoldDB" id="A0A848KLQ1"/>
<dbReference type="PANTHER" id="PTHR48081">
    <property type="entry name" value="AB HYDROLASE SUPERFAMILY PROTEIN C4A8.06C"/>
    <property type="match status" value="1"/>
</dbReference>
<keyword evidence="6" id="KW-1185">Reference proteome</keyword>
<evidence type="ECO:0000313" key="5">
    <source>
        <dbReference type="EMBL" id="NMN99189.1"/>
    </source>
</evidence>
<dbReference type="PROSITE" id="PS01174">
    <property type="entry name" value="LIPASE_GDXG_SER"/>
    <property type="match status" value="1"/>
</dbReference>
<dbReference type="InterPro" id="IPR013094">
    <property type="entry name" value="AB_hydrolase_3"/>
</dbReference>
<dbReference type="GO" id="GO:0004806">
    <property type="term" value="F:triacylglycerol lipase activity"/>
    <property type="evidence" value="ECO:0007669"/>
    <property type="project" value="TreeGrafter"/>
</dbReference>
<reference evidence="5 6" key="1">
    <citation type="submission" date="2019-05" db="EMBL/GenBank/DDBJ databases">
        <authorList>
            <person name="Lee S.D."/>
        </authorList>
    </citation>
    <scope>NUCLEOTIDE SEQUENCE [LARGE SCALE GENOMIC DNA]</scope>
    <source>
        <strain evidence="5 6">YC2-7</strain>
    </source>
</reference>
<dbReference type="SUPFAM" id="SSF53474">
    <property type="entry name" value="alpha/beta-Hydrolases"/>
    <property type="match status" value="1"/>
</dbReference>
<dbReference type="Gene3D" id="3.40.50.1820">
    <property type="entry name" value="alpha/beta hydrolase"/>
    <property type="match status" value="1"/>
</dbReference>
<feature type="domain" description="Alpha/beta hydrolase fold-3" evidence="4">
    <location>
        <begin position="81"/>
        <end position="282"/>
    </location>
</feature>